<dbReference type="eggNOG" id="KOG3017">
    <property type="taxonomic scope" value="Eukaryota"/>
</dbReference>
<dbReference type="STRING" id="126957.T1IKB6"/>
<dbReference type="PhylomeDB" id="T1IKB6"/>
<dbReference type="PANTHER" id="PTHR10334">
    <property type="entry name" value="CYSTEINE-RICH SECRETORY PROTEIN-RELATED"/>
    <property type="match status" value="1"/>
</dbReference>
<keyword evidence="3" id="KW-1133">Transmembrane helix</keyword>
<protein>
    <recommendedName>
        <fullName evidence="2">Cysteine-rich venom protein</fullName>
    </recommendedName>
</protein>
<evidence type="ECO:0000256" key="1">
    <source>
        <dbReference type="ARBA" id="ARBA00009169"/>
    </source>
</evidence>
<dbReference type="InterPro" id="IPR035940">
    <property type="entry name" value="CAP_sf"/>
</dbReference>
<dbReference type="EMBL" id="JH430472">
    <property type="status" value="NOT_ANNOTATED_CDS"/>
    <property type="molecule type" value="Genomic_DNA"/>
</dbReference>
<sequence>MAKCDYEGFGKEHTMCKYTKHLDCVLASTLSSTQKNLILRLHNEFRQSIANGSDPNFPKAANMVEMAWDDELEMIAQKWTDQCKQGPDAERRSYKYPISIGQNRFLDTEDDDKVKKDVSGLAVRTWFSKKQGFSTNDVAEFKSSEKTNHFSQMIWATSESIGCGFTRYKEVFFSNAITCNYGPAGNIPGNTAAGKEKEPNGATRLLRFNFMIYLCVFPILFLIF</sequence>
<dbReference type="InterPro" id="IPR001283">
    <property type="entry name" value="CRISP-related"/>
</dbReference>
<dbReference type="OMA" id="MIWAKTQ"/>
<dbReference type="SUPFAM" id="SSF55797">
    <property type="entry name" value="PR-1-like"/>
    <property type="match status" value="1"/>
</dbReference>
<keyword evidence="3" id="KW-0472">Membrane</keyword>
<dbReference type="HOGENOM" id="CLU_035730_7_2_1"/>
<reference evidence="6" key="1">
    <citation type="submission" date="2011-05" db="EMBL/GenBank/DDBJ databases">
        <authorList>
            <person name="Richards S.R."/>
            <person name="Qu J."/>
            <person name="Jiang H."/>
            <person name="Jhangiani S.N."/>
            <person name="Agravi P."/>
            <person name="Goodspeed R."/>
            <person name="Gross S."/>
            <person name="Mandapat C."/>
            <person name="Jackson L."/>
            <person name="Mathew T."/>
            <person name="Pu L."/>
            <person name="Thornton R."/>
            <person name="Saada N."/>
            <person name="Wilczek-Boney K.B."/>
            <person name="Lee S."/>
            <person name="Kovar C."/>
            <person name="Wu Y."/>
            <person name="Scherer S.E."/>
            <person name="Worley K.C."/>
            <person name="Muzny D.M."/>
            <person name="Gibbs R."/>
        </authorList>
    </citation>
    <scope>NUCLEOTIDE SEQUENCE</scope>
    <source>
        <strain evidence="6">Brora</strain>
    </source>
</reference>
<evidence type="ECO:0000259" key="4">
    <source>
        <dbReference type="SMART" id="SM00198"/>
    </source>
</evidence>
<evidence type="ECO:0000313" key="6">
    <source>
        <dbReference type="Proteomes" id="UP000014500"/>
    </source>
</evidence>
<dbReference type="Gene3D" id="3.40.33.10">
    <property type="entry name" value="CAP"/>
    <property type="match status" value="1"/>
</dbReference>
<dbReference type="SMART" id="SM00198">
    <property type="entry name" value="SCP"/>
    <property type="match status" value="1"/>
</dbReference>
<accession>T1IKB6</accession>
<evidence type="ECO:0000313" key="5">
    <source>
        <dbReference type="EnsemblMetazoa" id="SMAR001361-PA"/>
    </source>
</evidence>
<dbReference type="PRINTS" id="PR00837">
    <property type="entry name" value="V5TPXLIKE"/>
</dbReference>
<dbReference type="InterPro" id="IPR014044">
    <property type="entry name" value="CAP_dom"/>
</dbReference>
<evidence type="ECO:0000256" key="3">
    <source>
        <dbReference type="SAM" id="Phobius"/>
    </source>
</evidence>
<name>T1IKB6_STRMM</name>
<feature type="domain" description="SCP" evidence="4">
    <location>
        <begin position="33"/>
        <end position="189"/>
    </location>
</feature>
<comment type="similarity">
    <text evidence="1">Belongs to the CRISP family. Venom allergen 5-like subfamily.</text>
</comment>
<dbReference type="CDD" id="cd05380">
    <property type="entry name" value="CAP_euk"/>
    <property type="match status" value="1"/>
</dbReference>
<proteinExistence type="inferred from homology"/>
<keyword evidence="3" id="KW-0812">Transmembrane</keyword>
<dbReference type="Pfam" id="PF00188">
    <property type="entry name" value="CAP"/>
    <property type="match status" value="1"/>
</dbReference>
<dbReference type="PRINTS" id="PR00838">
    <property type="entry name" value="V5ALLERGEN"/>
</dbReference>
<feature type="transmembrane region" description="Helical" evidence="3">
    <location>
        <begin position="205"/>
        <end position="223"/>
    </location>
</feature>
<dbReference type="AlphaFoldDB" id="T1IKB6"/>
<dbReference type="InterPro" id="IPR002413">
    <property type="entry name" value="V5_allergen-like"/>
</dbReference>
<keyword evidence="6" id="KW-1185">Reference proteome</keyword>
<dbReference type="Proteomes" id="UP000014500">
    <property type="component" value="Unassembled WGS sequence"/>
</dbReference>
<dbReference type="EnsemblMetazoa" id="SMAR001361-RA">
    <property type="protein sequence ID" value="SMAR001361-PA"/>
    <property type="gene ID" value="SMAR001361"/>
</dbReference>
<reference evidence="5" key="2">
    <citation type="submission" date="2015-02" db="UniProtKB">
        <authorList>
            <consortium name="EnsemblMetazoa"/>
        </authorList>
    </citation>
    <scope>IDENTIFICATION</scope>
</reference>
<evidence type="ECO:0000256" key="2">
    <source>
        <dbReference type="ARBA" id="ARBA00032745"/>
    </source>
</evidence>
<organism evidence="5 6">
    <name type="scientific">Strigamia maritima</name>
    <name type="common">European centipede</name>
    <name type="synonym">Geophilus maritimus</name>
    <dbReference type="NCBI Taxonomy" id="126957"/>
    <lineage>
        <taxon>Eukaryota</taxon>
        <taxon>Metazoa</taxon>
        <taxon>Ecdysozoa</taxon>
        <taxon>Arthropoda</taxon>
        <taxon>Myriapoda</taxon>
        <taxon>Chilopoda</taxon>
        <taxon>Pleurostigmophora</taxon>
        <taxon>Geophilomorpha</taxon>
        <taxon>Linotaeniidae</taxon>
        <taxon>Strigamia</taxon>
    </lineage>
</organism>